<organism evidence="2 3">
    <name type="scientific">Candidatus Electrothrix aarhusensis</name>
    <dbReference type="NCBI Taxonomy" id="1859131"/>
    <lineage>
        <taxon>Bacteria</taxon>
        <taxon>Pseudomonadati</taxon>
        <taxon>Thermodesulfobacteriota</taxon>
        <taxon>Desulfobulbia</taxon>
        <taxon>Desulfobulbales</taxon>
        <taxon>Desulfobulbaceae</taxon>
        <taxon>Candidatus Electrothrix</taxon>
    </lineage>
</organism>
<accession>A0A444J1G3</accession>
<keyword evidence="1" id="KW-1133">Transmembrane helix</keyword>
<protein>
    <submittedName>
        <fullName evidence="2">Uncharacterized protein</fullName>
    </submittedName>
</protein>
<dbReference type="Proteomes" id="UP000287853">
    <property type="component" value="Unassembled WGS sequence"/>
</dbReference>
<evidence type="ECO:0000256" key="1">
    <source>
        <dbReference type="SAM" id="Phobius"/>
    </source>
</evidence>
<evidence type="ECO:0000313" key="3">
    <source>
        <dbReference type="Proteomes" id="UP000287853"/>
    </source>
</evidence>
<keyword evidence="1" id="KW-0812">Transmembrane</keyword>
<name>A0A444J1G3_9BACT</name>
<dbReference type="EMBL" id="MTKO01000044">
    <property type="protein sequence ID" value="RWX46999.1"/>
    <property type="molecule type" value="Genomic_DNA"/>
</dbReference>
<evidence type="ECO:0000313" key="2">
    <source>
        <dbReference type="EMBL" id="RWX46999.1"/>
    </source>
</evidence>
<dbReference type="AlphaFoldDB" id="A0A444J1G3"/>
<sequence length="78" mass="9111">MVNEGRSRSKRVSKKYLSLDGVMNVFIIMSITLYGFFRYKKVNRVTRRNITLKKYKVCFGPILIYLSVNGREKNDANA</sequence>
<keyword evidence="3" id="KW-1185">Reference proteome</keyword>
<comment type="caution">
    <text evidence="2">The sequence shown here is derived from an EMBL/GenBank/DDBJ whole genome shotgun (WGS) entry which is preliminary data.</text>
</comment>
<reference evidence="2 3" key="1">
    <citation type="submission" date="2017-01" db="EMBL/GenBank/DDBJ databases">
        <title>The cable genome- insights into the physiology and evolution of filamentous bacteria capable of sulfide oxidation via long distance electron transfer.</title>
        <authorList>
            <person name="Schreiber L."/>
            <person name="Bjerg J.T."/>
            <person name="Boggild A."/>
            <person name="Van De Vossenberg J."/>
            <person name="Meysman F."/>
            <person name="Nielsen L.P."/>
            <person name="Schramm A."/>
            <person name="Kjeldsen K.U."/>
        </authorList>
    </citation>
    <scope>NUCLEOTIDE SEQUENCE [LARGE SCALE GENOMIC DNA]</scope>
    <source>
        <strain evidence="2">MCF</strain>
    </source>
</reference>
<feature type="transmembrane region" description="Helical" evidence="1">
    <location>
        <begin position="16"/>
        <end position="37"/>
    </location>
</feature>
<gene>
    <name evidence="2" type="ORF">H206_03101</name>
</gene>
<proteinExistence type="predicted"/>
<keyword evidence="1" id="KW-0472">Membrane</keyword>